<dbReference type="AlphaFoldDB" id="A0A7J6VJ45"/>
<evidence type="ECO:0000313" key="3">
    <source>
        <dbReference type="Proteomes" id="UP000554482"/>
    </source>
</evidence>
<name>A0A7J6VJ45_THATH</name>
<feature type="domain" description="FAR1" evidence="1">
    <location>
        <begin position="58"/>
        <end position="130"/>
    </location>
</feature>
<evidence type="ECO:0000259" key="1">
    <source>
        <dbReference type="Pfam" id="PF03101"/>
    </source>
</evidence>
<dbReference type="PANTHER" id="PTHR46328">
    <property type="entry name" value="FAR-RED IMPAIRED RESPONSIVE (FAR1) FAMILY PROTEIN-RELATED"/>
    <property type="match status" value="1"/>
</dbReference>
<evidence type="ECO:0000313" key="2">
    <source>
        <dbReference type="EMBL" id="KAF5184761.1"/>
    </source>
</evidence>
<dbReference type="Proteomes" id="UP000554482">
    <property type="component" value="Unassembled WGS sequence"/>
</dbReference>
<organism evidence="2 3">
    <name type="scientific">Thalictrum thalictroides</name>
    <name type="common">Rue-anemone</name>
    <name type="synonym">Anemone thalictroides</name>
    <dbReference type="NCBI Taxonomy" id="46969"/>
    <lineage>
        <taxon>Eukaryota</taxon>
        <taxon>Viridiplantae</taxon>
        <taxon>Streptophyta</taxon>
        <taxon>Embryophyta</taxon>
        <taxon>Tracheophyta</taxon>
        <taxon>Spermatophyta</taxon>
        <taxon>Magnoliopsida</taxon>
        <taxon>Ranunculales</taxon>
        <taxon>Ranunculaceae</taxon>
        <taxon>Thalictroideae</taxon>
        <taxon>Thalictrum</taxon>
    </lineage>
</organism>
<reference evidence="2 3" key="1">
    <citation type="submission" date="2020-06" db="EMBL/GenBank/DDBJ databases">
        <title>Transcriptomic and genomic resources for Thalictrum thalictroides and T. hernandezii: Facilitating candidate gene discovery in an emerging model plant lineage.</title>
        <authorList>
            <person name="Arias T."/>
            <person name="Riano-Pachon D.M."/>
            <person name="Di Stilio V.S."/>
        </authorList>
    </citation>
    <scope>NUCLEOTIDE SEQUENCE [LARGE SCALE GENOMIC DNA]</scope>
    <source>
        <strain evidence="3">cv. WT478/WT964</strain>
        <tissue evidence="2">Leaves</tissue>
    </source>
</reference>
<comment type="caution">
    <text evidence="2">The sequence shown here is derived from an EMBL/GenBank/DDBJ whole genome shotgun (WGS) entry which is preliminary data.</text>
</comment>
<dbReference type="InterPro" id="IPR004330">
    <property type="entry name" value="FAR1_DNA_bnd_dom"/>
</dbReference>
<gene>
    <name evidence="2" type="ORF">FRX31_025653</name>
</gene>
<accession>A0A7J6VJ45</accession>
<proteinExistence type="predicted"/>
<dbReference type="EMBL" id="JABWDY010031629">
    <property type="protein sequence ID" value="KAF5184761.1"/>
    <property type="molecule type" value="Genomic_DNA"/>
</dbReference>
<protein>
    <recommendedName>
        <fullName evidence="1">FAR1 domain-containing protein</fullName>
    </recommendedName>
</protein>
<dbReference type="Pfam" id="PF03101">
    <property type="entry name" value="FAR1"/>
    <property type="match status" value="1"/>
</dbReference>
<keyword evidence="3" id="KW-1185">Reference proteome</keyword>
<dbReference type="PANTHER" id="PTHR46328:SF35">
    <property type="entry name" value="PROTEIN FAR1-RELATED SEQUENCE 5-LIKE"/>
    <property type="match status" value="1"/>
</dbReference>
<sequence length="189" mass="21339">MENNTFEFDGLGEEYIKQNEMDDIIDINNDEENEIVVEENISDLVEGKMFDSSEDLFNYYVRYGNENGFLVKRRSSKKGDDGEVRWVMFACARFGKSKSNSRNAFKVRPISKTNFNAKVDVVLCSDGRWRAADGKSVGIEFDQTQDCITIKDPTDGLVGVELGGTQESTTTKGYHYPFWNGRDTSSGGM</sequence>